<accession>A0ABN2IFP9</accession>
<dbReference type="SUPFAM" id="SSF52743">
    <property type="entry name" value="Subtilisin-like"/>
    <property type="match status" value="1"/>
</dbReference>
<organism evidence="8 9">
    <name type="scientific">Kribbella yunnanensis</name>
    <dbReference type="NCBI Taxonomy" id="190194"/>
    <lineage>
        <taxon>Bacteria</taxon>
        <taxon>Bacillati</taxon>
        <taxon>Actinomycetota</taxon>
        <taxon>Actinomycetes</taxon>
        <taxon>Propionibacteriales</taxon>
        <taxon>Kribbellaceae</taxon>
        <taxon>Kribbella</taxon>
    </lineage>
</organism>
<feature type="domain" description="Peptidase S8/S53" evidence="7">
    <location>
        <begin position="79"/>
        <end position="324"/>
    </location>
</feature>
<dbReference type="InterPro" id="IPR034193">
    <property type="entry name" value="PCSK9_ProteinaseK-like"/>
</dbReference>
<dbReference type="InterPro" id="IPR036852">
    <property type="entry name" value="Peptidase_S8/S53_dom_sf"/>
</dbReference>
<evidence type="ECO:0000313" key="9">
    <source>
        <dbReference type="Proteomes" id="UP001500280"/>
    </source>
</evidence>
<feature type="active site" description="Charge relay system" evidence="5">
    <location>
        <position position="284"/>
    </location>
</feature>
<feature type="active site" description="Charge relay system" evidence="5">
    <location>
        <position position="120"/>
    </location>
</feature>
<comment type="similarity">
    <text evidence="1 5">Belongs to the peptidase S8 family.</text>
</comment>
<protein>
    <recommendedName>
        <fullName evidence="7">Peptidase S8/S53 domain-containing protein</fullName>
    </recommendedName>
</protein>
<evidence type="ECO:0000256" key="6">
    <source>
        <dbReference type="SAM" id="MobiDB-lite"/>
    </source>
</evidence>
<dbReference type="EMBL" id="BAAANF010000019">
    <property type="protein sequence ID" value="GAA1704197.1"/>
    <property type="molecule type" value="Genomic_DNA"/>
</dbReference>
<evidence type="ECO:0000256" key="4">
    <source>
        <dbReference type="ARBA" id="ARBA00022825"/>
    </source>
</evidence>
<dbReference type="CDD" id="cd04077">
    <property type="entry name" value="Peptidases_S8_PCSK9_ProteinaseK_like"/>
    <property type="match status" value="1"/>
</dbReference>
<dbReference type="PANTHER" id="PTHR43806:SF11">
    <property type="entry name" value="CEREVISIN-RELATED"/>
    <property type="match status" value="1"/>
</dbReference>
<dbReference type="InterPro" id="IPR015500">
    <property type="entry name" value="Peptidase_S8_subtilisin-rel"/>
</dbReference>
<gene>
    <name evidence="8" type="ORF">GCM10009745_59640</name>
</gene>
<evidence type="ECO:0000313" key="8">
    <source>
        <dbReference type="EMBL" id="GAA1704197.1"/>
    </source>
</evidence>
<dbReference type="InterPro" id="IPR000209">
    <property type="entry name" value="Peptidase_S8/S53_dom"/>
</dbReference>
<dbReference type="PANTHER" id="PTHR43806">
    <property type="entry name" value="PEPTIDASE S8"/>
    <property type="match status" value="1"/>
</dbReference>
<keyword evidence="9" id="KW-1185">Reference proteome</keyword>
<keyword evidence="2 5" id="KW-0645">Protease</keyword>
<evidence type="ECO:0000256" key="2">
    <source>
        <dbReference type="ARBA" id="ARBA00022670"/>
    </source>
</evidence>
<name>A0ABN2IFP9_9ACTN</name>
<feature type="compositionally biased region" description="Pro residues" evidence="6">
    <location>
        <begin position="32"/>
        <end position="44"/>
    </location>
</feature>
<dbReference type="InterPro" id="IPR050131">
    <property type="entry name" value="Peptidase_S8_subtilisin-like"/>
</dbReference>
<dbReference type="Proteomes" id="UP001500280">
    <property type="component" value="Unassembled WGS sequence"/>
</dbReference>
<keyword evidence="3 5" id="KW-0378">Hydrolase</keyword>
<dbReference type="Pfam" id="PF00082">
    <property type="entry name" value="Peptidase_S8"/>
    <property type="match status" value="1"/>
</dbReference>
<evidence type="ECO:0000259" key="7">
    <source>
        <dbReference type="Pfam" id="PF00082"/>
    </source>
</evidence>
<reference evidence="8 9" key="1">
    <citation type="journal article" date="2019" name="Int. J. Syst. Evol. Microbiol.">
        <title>The Global Catalogue of Microorganisms (GCM) 10K type strain sequencing project: providing services to taxonomists for standard genome sequencing and annotation.</title>
        <authorList>
            <consortium name="The Broad Institute Genomics Platform"/>
            <consortium name="The Broad Institute Genome Sequencing Center for Infectious Disease"/>
            <person name="Wu L."/>
            <person name="Ma J."/>
        </authorList>
    </citation>
    <scope>NUCLEOTIDE SEQUENCE [LARGE SCALE GENOMIC DNA]</scope>
    <source>
        <strain evidence="8 9">JCM 14307</strain>
    </source>
</reference>
<evidence type="ECO:0000256" key="5">
    <source>
        <dbReference type="PROSITE-ProRule" id="PRU01240"/>
    </source>
</evidence>
<feature type="active site" description="Charge relay system" evidence="5">
    <location>
        <position position="88"/>
    </location>
</feature>
<dbReference type="PROSITE" id="PS51892">
    <property type="entry name" value="SUBTILASE"/>
    <property type="match status" value="1"/>
</dbReference>
<evidence type="ECO:0000256" key="1">
    <source>
        <dbReference type="ARBA" id="ARBA00011073"/>
    </source>
</evidence>
<sequence>MLATGLAALLIGVSGCSGGDSAPESGASNSQPPVPPSATPPPSTVRPAEVTQRNPGWALDRIDQHQRPLNQRFSTVGEGQGVTVYVVDGLFDVRHSDFGGRASVGLKAGVACSLEDGIDHGLFVAGLVAGRRTGVAKQAKVVSVGSSYGCEGGEGEVTEAQRVARLAKALNWVADHATKPAVVNLSFNVSPPVPAITASVQRIVDAGLTVVASAGNDGEDACKHPPAGLPKVVTVAASTEADEDAGLNHGRCVDLFAPAENITSLVDKTLVPSGIAPSEGAATSWAAPIVSGAAALYLSVHRTATPEEVRAWLIKNATQGALKGPLQGSPNRLLFTGGPR</sequence>
<evidence type="ECO:0000256" key="3">
    <source>
        <dbReference type="ARBA" id="ARBA00022801"/>
    </source>
</evidence>
<dbReference type="Gene3D" id="3.40.50.200">
    <property type="entry name" value="Peptidase S8/S53 domain"/>
    <property type="match status" value="1"/>
</dbReference>
<feature type="region of interest" description="Disordered" evidence="6">
    <location>
        <begin position="17"/>
        <end position="50"/>
    </location>
</feature>
<proteinExistence type="inferred from homology"/>
<keyword evidence="4 5" id="KW-0720">Serine protease</keyword>
<dbReference type="PRINTS" id="PR00723">
    <property type="entry name" value="SUBTILISIN"/>
</dbReference>
<comment type="caution">
    <text evidence="8">The sequence shown here is derived from an EMBL/GenBank/DDBJ whole genome shotgun (WGS) entry which is preliminary data.</text>
</comment>